<comment type="caution">
    <text evidence="10">The sequence shown here is derived from an EMBL/GenBank/DDBJ whole genome shotgun (WGS) entry which is preliminary data.</text>
</comment>
<dbReference type="EMBL" id="QGTW01000016">
    <property type="protein sequence ID" value="PWW20249.1"/>
    <property type="molecule type" value="Genomic_DNA"/>
</dbReference>
<dbReference type="Proteomes" id="UP000247150">
    <property type="component" value="Unassembled WGS sequence"/>
</dbReference>
<feature type="site" description="Contributes to redox potential value" evidence="7">
    <location>
        <position position="30"/>
    </location>
</feature>
<name>A0A2V2ZJY7_9BACI</name>
<feature type="site" description="Deprotonates C-terminal active site Cys" evidence="7">
    <location>
        <position position="23"/>
    </location>
</feature>
<dbReference type="Pfam" id="PF00085">
    <property type="entry name" value="Thioredoxin"/>
    <property type="match status" value="1"/>
</dbReference>
<keyword evidence="2" id="KW-0813">Transport</keyword>
<feature type="active site" description="Nucleophile" evidence="7">
    <location>
        <position position="32"/>
    </location>
</feature>
<dbReference type="GO" id="GO:0015035">
    <property type="term" value="F:protein-disulfide reductase activity"/>
    <property type="evidence" value="ECO:0007669"/>
    <property type="project" value="InterPro"/>
</dbReference>
<dbReference type="InterPro" id="IPR005746">
    <property type="entry name" value="Thioredoxin"/>
</dbReference>
<sequence length="105" mass="11833">MIEVGKANFETEVLKADKPVVVDFWGPSCQPCLKLMPDVEALADTYSEQVKVVKLNSVENRRVCINHRVMGLPSFLLFKNGEEVKRISGGELTKEDIENLIKENL</sequence>
<evidence type="ECO:0000256" key="8">
    <source>
        <dbReference type="PIRSR" id="PIRSR000077-4"/>
    </source>
</evidence>
<evidence type="ECO:0000313" key="11">
    <source>
        <dbReference type="Proteomes" id="UP000247150"/>
    </source>
</evidence>
<dbReference type="OrthoDB" id="9790390at2"/>
<organism evidence="10 11">
    <name type="scientific">Cytobacillus oceanisediminis</name>
    <dbReference type="NCBI Taxonomy" id="665099"/>
    <lineage>
        <taxon>Bacteria</taxon>
        <taxon>Bacillati</taxon>
        <taxon>Bacillota</taxon>
        <taxon>Bacilli</taxon>
        <taxon>Bacillales</taxon>
        <taxon>Bacillaceae</taxon>
        <taxon>Cytobacillus</taxon>
    </lineage>
</organism>
<dbReference type="GO" id="GO:0005829">
    <property type="term" value="C:cytosol"/>
    <property type="evidence" value="ECO:0007669"/>
    <property type="project" value="TreeGrafter"/>
</dbReference>
<accession>A0A2V2ZJY7</accession>
<evidence type="ECO:0000256" key="2">
    <source>
        <dbReference type="ARBA" id="ARBA00022448"/>
    </source>
</evidence>
<dbReference type="InterPro" id="IPR036249">
    <property type="entry name" value="Thioredoxin-like_sf"/>
</dbReference>
<dbReference type="PROSITE" id="PS51352">
    <property type="entry name" value="THIOREDOXIN_2"/>
    <property type="match status" value="1"/>
</dbReference>
<keyword evidence="5 8" id="KW-0676">Redox-active center</keyword>
<evidence type="ECO:0000259" key="9">
    <source>
        <dbReference type="PROSITE" id="PS51352"/>
    </source>
</evidence>
<dbReference type="PANTHER" id="PTHR45663">
    <property type="entry name" value="GEO12009P1"/>
    <property type="match status" value="1"/>
</dbReference>
<evidence type="ECO:0000256" key="5">
    <source>
        <dbReference type="ARBA" id="ARBA00023284"/>
    </source>
</evidence>
<dbReference type="RefSeq" id="WP_110067144.1">
    <property type="nucleotide sequence ID" value="NZ_QGTW01000016.1"/>
</dbReference>
<evidence type="ECO:0000313" key="10">
    <source>
        <dbReference type="EMBL" id="PWW20249.1"/>
    </source>
</evidence>
<dbReference type="CDD" id="cd02947">
    <property type="entry name" value="TRX_family"/>
    <property type="match status" value="1"/>
</dbReference>
<keyword evidence="3" id="KW-0249">Electron transport</keyword>
<dbReference type="GO" id="GO:0045454">
    <property type="term" value="P:cell redox homeostasis"/>
    <property type="evidence" value="ECO:0007669"/>
    <property type="project" value="TreeGrafter"/>
</dbReference>
<gene>
    <name evidence="10" type="ORF">DFO73_11664</name>
</gene>
<dbReference type="AlphaFoldDB" id="A0A2V2ZJY7"/>
<dbReference type="SUPFAM" id="SSF52833">
    <property type="entry name" value="Thioredoxin-like"/>
    <property type="match status" value="1"/>
</dbReference>
<dbReference type="InterPro" id="IPR013766">
    <property type="entry name" value="Thioredoxin_domain"/>
</dbReference>
<protein>
    <recommendedName>
        <fullName evidence="6">Thioredoxin</fullName>
    </recommendedName>
</protein>
<keyword evidence="4 8" id="KW-1015">Disulfide bond</keyword>
<reference evidence="10 11" key="1">
    <citation type="submission" date="2018-05" db="EMBL/GenBank/DDBJ databases">
        <title>Freshwater and sediment microbial communities from various areas in North America, analyzing microbe dynamics in response to fracking.</title>
        <authorList>
            <person name="Lamendella R."/>
        </authorList>
    </citation>
    <scope>NUCLEOTIDE SEQUENCE [LARGE SCALE GENOMIC DNA]</scope>
    <source>
        <strain evidence="10 11">15_TX</strain>
    </source>
</reference>
<dbReference type="PIRSF" id="PIRSF000077">
    <property type="entry name" value="Thioredoxin"/>
    <property type="match status" value="1"/>
</dbReference>
<feature type="domain" description="Thioredoxin" evidence="9">
    <location>
        <begin position="1"/>
        <end position="105"/>
    </location>
</feature>
<evidence type="ECO:0000256" key="6">
    <source>
        <dbReference type="PIRNR" id="PIRNR000077"/>
    </source>
</evidence>
<feature type="site" description="Contributes to redox potential value" evidence="7">
    <location>
        <position position="31"/>
    </location>
</feature>
<dbReference type="PANTHER" id="PTHR45663:SF11">
    <property type="entry name" value="GEO12009P1"/>
    <property type="match status" value="1"/>
</dbReference>
<evidence type="ECO:0000256" key="7">
    <source>
        <dbReference type="PIRSR" id="PIRSR000077-1"/>
    </source>
</evidence>
<feature type="active site" description="Nucleophile" evidence="7">
    <location>
        <position position="29"/>
    </location>
</feature>
<feature type="disulfide bond" description="Redox-active" evidence="8">
    <location>
        <begin position="29"/>
        <end position="32"/>
    </location>
</feature>
<dbReference type="Gene3D" id="3.40.30.10">
    <property type="entry name" value="Glutaredoxin"/>
    <property type="match status" value="1"/>
</dbReference>
<proteinExistence type="inferred from homology"/>
<evidence type="ECO:0000256" key="4">
    <source>
        <dbReference type="ARBA" id="ARBA00023157"/>
    </source>
</evidence>
<evidence type="ECO:0000256" key="3">
    <source>
        <dbReference type="ARBA" id="ARBA00022982"/>
    </source>
</evidence>
<evidence type="ECO:0000256" key="1">
    <source>
        <dbReference type="ARBA" id="ARBA00008987"/>
    </source>
</evidence>
<comment type="similarity">
    <text evidence="1 6">Belongs to the thioredoxin family.</text>
</comment>